<evidence type="ECO:0000313" key="1">
    <source>
        <dbReference type="EMBL" id="KAI0065380.1"/>
    </source>
</evidence>
<organism evidence="1 2">
    <name type="scientific">Artomyces pyxidatus</name>
    <dbReference type="NCBI Taxonomy" id="48021"/>
    <lineage>
        <taxon>Eukaryota</taxon>
        <taxon>Fungi</taxon>
        <taxon>Dikarya</taxon>
        <taxon>Basidiomycota</taxon>
        <taxon>Agaricomycotina</taxon>
        <taxon>Agaricomycetes</taxon>
        <taxon>Russulales</taxon>
        <taxon>Auriscalpiaceae</taxon>
        <taxon>Artomyces</taxon>
    </lineage>
</organism>
<sequence>MASGCHWTVLPCSSPAPPSSPPAMFRTPLRVHNIRCLSTPVNSRNLVSSVLLTRTWENDSLTDLKQEAKKRGLPQYAPCLSRPSAR</sequence>
<name>A0ACB8TAP1_9AGAM</name>
<dbReference type="Proteomes" id="UP000814140">
    <property type="component" value="Unassembled WGS sequence"/>
</dbReference>
<proteinExistence type="predicted"/>
<keyword evidence="2" id="KW-1185">Reference proteome</keyword>
<reference evidence="1" key="2">
    <citation type="journal article" date="2022" name="New Phytol.">
        <title>Evolutionary transition to the ectomycorrhizal habit in the genomes of a hyperdiverse lineage of mushroom-forming fungi.</title>
        <authorList>
            <person name="Looney B."/>
            <person name="Miyauchi S."/>
            <person name="Morin E."/>
            <person name="Drula E."/>
            <person name="Courty P.E."/>
            <person name="Kohler A."/>
            <person name="Kuo A."/>
            <person name="LaButti K."/>
            <person name="Pangilinan J."/>
            <person name="Lipzen A."/>
            <person name="Riley R."/>
            <person name="Andreopoulos W."/>
            <person name="He G."/>
            <person name="Johnson J."/>
            <person name="Nolan M."/>
            <person name="Tritt A."/>
            <person name="Barry K.W."/>
            <person name="Grigoriev I.V."/>
            <person name="Nagy L.G."/>
            <person name="Hibbett D."/>
            <person name="Henrissat B."/>
            <person name="Matheny P.B."/>
            <person name="Labbe J."/>
            <person name="Martin F.M."/>
        </authorList>
    </citation>
    <scope>NUCLEOTIDE SEQUENCE</scope>
    <source>
        <strain evidence="1">HHB10654</strain>
    </source>
</reference>
<gene>
    <name evidence="1" type="ORF">BV25DRAFT_1821778</name>
</gene>
<reference evidence="1" key="1">
    <citation type="submission" date="2021-03" db="EMBL/GenBank/DDBJ databases">
        <authorList>
            <consortium name="DOE Joint Genome Institute"/>
            <person name="Ahrendt S."/>
            <person name="Looney B.P."/>
            <person name="Miyauchi S."/>
            <person name="Morin E."/>
            <person name="Drula E."/>
            <person name="Courty P.E."/>
            <person name="Chicoki N."/>
            <person name="Fauchery L."/>
            <person name="Kohler A."/>
            <person name="Kuo A."/>
            <person name="Labutti K."/>
            <person name="Pangilinan J."/>
            <person name="Lipzen A."/>
            <person name="Riley R."/>
            <person name="Andreopoulos W."/>
            <person name="He G."/>
            <person name="Johnson J."/>
            <person name="Barry K.W."/>
            <person name="Grigoriev I.V."/>
            <person name="Nagy L."/>
            <person name="Hibbett D."/>
            <person name="Henrissat B."/>
            <person name="Matheny P.B."/>
            <person name="Labbe J."/>
            <person name="Martin F."/>
        </authorList>
    </citation>
    <scope>NUCLEOTIDE SEQUENCE</scope>
    <source>
        <strain evidence="1">HHB10654</strain>
    </source>
</reference>
<accession>A0ACB8TAP1</accession>
<comment type="caution">
    <text evidence="1">The sequence shown here is derived from an EMBL/GenBank/DDBJ whole genome shotgun (WGS) entry which is preliminary data.</text>
</comment>
<dbReference type="EMBL" id="MU277195">
    <property type="protein sequence ID" value="KAI0065380.1"/>
    <property type="molecule type" value="Genomic_DNA"/>
</dbReference>
<protein>
    <submittedName>
        <fullName evidence="1">Uncharacterized protein</fullName>
    </submittedName>
</protein>
<evidence type="ECO:0000313" key="2">
    <source>
        <dbReference type="Proteomes" id="UP000814140"/>
    </source>
</evidence>